<accession>A0A834NTX3</accession>
<dbReference type="Proteomes" id="UP000617340">
    <property type="component" value="Unassembled WGS sequence"/>
</dbReference>
<evidence type="ECO:0000313" key="1">
    <source>
        <dbReference type="EMBL" id="KAF7417959.1"/>
    </source>
</evidence>
<gene>
    <name evidence="1" type="ORF">HZH68_000612</name>
</gene>
<dbReference type="AlphaFoldDB" id="A0A834NTX3"/>
<keyword evidence="2" id="KW-1185">Reference proteome</keyword>
<comment type="caution">
    <text evidence="1">The sequence shown here is derived from an EMBL/GenBank/DDBJ whole genome shotgun (WGS) entry which is preliminary data.</text>
</comment>
<reference evidence="1" key="1">
    <citation type="journal article" date="2020" name="G3 (Bethesda)">
        <title>High-Quality Assemblies for Three Invasive Social Wasps from the &lt;i&gt;Vespula&lt;/i&gt; Genus.</title>
        <authorList>
            <person name="Harrop T.W.R."/>
            <person name="Guhlin J."/>
            <person name="McLaughlin G.M."/>
            <person name="Permina E."/>
            <person name="Stockwell P."/>
            <person name="Gilligan J."/>
            <person name="Le Lec M.F."/>
            <person name="Gruber M.A.M."/>
            <person name="Quinn O."/>
            <person name="Lovegrove M."/>
            <person name="Duncan E.J."/>
            <person name="Remnant E.J."/>
            <person name="Van Eeckhoven J."/>
            <person name="Graham B."/>
            <person name="Knapp R.A."/>
            <person name="Langford K.W."/>
            <person name="Kronenberg Z."/>
            <person name="Press M.O."/>
            <person name="Eacker S.M."/>
            <person name="Wilson-Rankin E.E."/>
            <person name="Purcell J."/>
            <person name="Lester P.J."/>
            <person name="Dearden P.K."/>
        </authorList>
    </citation>
    <scope>NUCLEOTIDE SEQUENCE</scope>
    <source>
        <strain evidence="1">Linc-1</strain>
    </source>
</reference>
<proteinExistence type="predicted"/>
<organism evidence="1 2">
    <name type="scientific">Vespula germanica</name>
    <name type="common">German yellow jacket</name>
    <name type="synonym">Paravespula germanica</name>
    <dbReference type="NCBI Taxonomy" id="30212"/>
    <lineage>
        <taxon>Eukaryota</taxon>
        <taxon>Metazoa</taxon>
        <taxon>Ecdysozoa</taxon>
        <taxon>Arthropoda</taxon>
        <taxon>Hexapoda</taxon>
        <taxon>Insecta</taxon>
        <taxon>Pterygota</taxon>
        <taxon>Neoptera</taxon>
        <taxon>Endopterygota</taxon>
        <taxon>Hymenoptera</taxon>
        <taxon>Apocrita</taxon>
        <taxon>Aculeata</taxon>
        <taxon>Vespoidea</taxon>
        <taxon>Vespidae</taxon>
        <taxon>Vespinae</taxon>
        <taxon>Vespula</taxon>
    </lineage>
</organism>
<evidence type="ECO:0000313" key="2">
    <source>
        <dbReference type="Proteomes" id="UP000617340"/>
    </source>
</evidence>
<sequence>MSNIAEGLDDETLPCLSSVQLSHMLRADLQPDLAWSTLLAMELIKRGQAICSCVAEYELEDPVVNIGKWELLAKQ</sequence>
<dbReference type="EMBL" id="JACSDZ010000001">
    <property type="protein sequence ID" value="KAF7417959.1"/>
    <property type="molecule type" value="Genomic_DNA"/>
</dbReference>
<name>A0A834NTX3_VESGE</name>
<protein>
    <submittedName>
        <fullName evidence="1">Uncharacterized protein</fullName>
    </submittedName>
</protein>